<evidence type="ECO:0000313" key="3">
    <source>
        <dbReference type="Proteomes" id="UP000223913"/>
    </source>
</evidence>
<dbReference type="PANTHER" id="PTHR14136:SF17">
    <property type="entry name" value="BTB_POZ DOMAIN-CONTAINING PROTEIN KCTD9"/>
    <property type="match status" value="1"/>
</dbReference>
<keyword evidence="1" id="KW-0812">Transmembrane</keyword>
<dbReference type="Pfam" id="PF00805">
    <property type="entry name" value="Pentapeptide"/>
    <property type="match status" value="2"/>
</dbReference>
<sequence>MTPDNTQKQLEALREENRRLRQSIEEGGQDSLLQSGKAFFRKLAMNASSLAAGKGLKRSLARLYNELPHNVSKDTMADVSSHVIWRVTRIGIFAISAAIIPILVLMVQTVILSTQNEKLDYQNQLIQNQNLRLDQQVQLDESHRRSSFIFLMSNIMDKIDEELKNAPDGSRQLSDELIGRIAALSQALLPYRYLENDELTAGPLSPERGQLLFALVNSLLDEATYDKIFEKSNFSYADLKQANFAEAYLRNVNLEHAHFPDAVFRDADLEFAILNMADLSDTHLENVNLQGAQLREVKLRSSELVNVDFANANLQGVDLSQSRISGSFTNCRLDGVVLEGAEIEFALLDGAHFQSTQWLEDLDEEGLKGLYSIRENYQMEPEVVILSATETDTLYRLKLREDSKLALMGDCERQVLEVVRSAPEVQTLVEQTQRQGEQIIYLTESNPFGAADLDIQKDSVYLFRITTENADFFNVLMWVQFNPNSGNLWKMPLTDGESPQELDYSKKIWFTLPDYCR</sequence>
<dbReference type="EMBL" id="PDUD01000001">
    <property type="protein sequence ID" value="PHN08570.1"/>
    <property type="molecule type" value="Genomic_DNA"/>
</dbReference>
<dbReference type="Gene3D" id="2.160.20.80">
    <property type="entry name" value="E3 ubiquitin-protein ligase SopA"/>
    <property type="match status" value="1"/>
</dbReference>
<dbReference type="Proteomes" id="UP000223913">
    <property type="component" value="Unassembled WGS sequence"/>
</dbReference>
<gene>
    <name evidence="2" type="ORF">CRP01_01270</name>
</gene>
<evidence type="ECO:0008006" key="4">
    <source>
        <dbReference type="Google" id="ProtNLM"/>
    </source>
</evidence>
<dbReference type="SUPFAM" id="SSF141571">
    <property type="entry name" value="Pentapeptide repeat-like"/>
    <property type="match status" value="1"/>
</dbReference>
<keyword evidence="1" id="KW-1133">Transmembrane helix</keyword>
<comment type="caution">
    <text evidence="2">The sequence shown here is derived from an EMBL/GenBank/DDBJ whole genome shotgun (WGS) entry which is preliminary data.</text>
</comment>
<keyword evidence="3" id="KW-1185">Reference proteome</keyword>
<dbReference type="PANTHER" id="PTHR14136">
    <property type="entry name" value="BTB_POZ DOMAIN-CONTAINING PROTEIN KCTD9"/>
    <property type="match status" value="1"/>
</dbReference>
<evidence type="ECO:0000256" key="1">
    <source>
        <dbReference type="SAM" id="Phobius"/>
    </source>
</evidence>
<dbReference type="AlphaFoldDB" id="A0A2D0NJK3"/>
<keyword evidence="1" id="KW-0472">Membrane</keyword>
<dbReference type="InterPro" id="IPR051082">
    <property type="entry name" value="Pentapeptide-BTB/POZ_domain"/>
</dbReference>
<name>A0A2D0NJK3_FLAN2</name>
<dbReference type="InterPro" id="IPR001646">
    <property type="entry name" value="5peptide_repeat"/>
</dbReference>
<proteinExistence type="predicted"/>
<reference evidence="2 3" key="1">
    <citation type="submission" date="2017-10" db="EMBL/GenBank/DDBJ databases">
        <title>The draft genome sequence of Lewinella nigricans NBRC 102662.</title>
        <authorList>
            <person name="Wang K."/>
        </authorList>
    </citation>
    <scope>NUCLEOTIDE SEQUENCE [LARGE SCALE GENOMIC DNA]</scope>
    <source>
        <strain evidence="2 3">NBRC 102662</strain>
    </source>
</reference>
<dbReference type="RefSeq" id="WP_099148160.1">
    <property type="nucleotide sequence ID" value="NZ_PDUD01000001.1"/>
</dbReference>
<accession>A0A2D0NJK3</accession>
<organism evidence="2 3">
    <name type="scientific">Flavilitoribacter nigricans (strain ATCC 23147 / DSM 23189 / NBRC 102662 / NCIMB 1420 / SS-2)</name>
    <name type="common">Lewinella nigricans</name>
    <dbReference type="NCBI Taxonomy" id="1122177"/>
    <lineage>
        <taxon>Bacteria</taxon>
        <taxon>Pseudomonadati</taxon>
        <taxon>Bacteroidota</taxon>
        <taxon>Saprospiria</taxon>
        <taxon>Saprospirales</taxon>
        <taxon>Lewinellaceae</taxon>
        <taxon>Flavilitoribacter</taxon>
    </lineage>
</organism>
<dbReference type="OrthoDB" id="1419611at2"/>
<protein>
    <recommendedName>
        <fullName evidence="4">Pentapeptide repeat-containing protein</fullName>
    </recommendedName>
</protein>
<evidence type="ECO:0000313" key="2">
    <source>
        <dbReference type="EMBL" id="PHN08570.1"/>
    </source>
</evidence>
<feature type="transmembrane region" description="Helical" evidence="1">
    <location>
        <begin position="90"/>
        <end position="112"/>
    </location>
</feature>